<accession>A0A2P2JPM7</accession>
<dbReference type="EMBL" id="GGEC01014942">
    <property type="protein sequence ID" value="MBW95425.1"/>
    <property type="molecule type" value="Transcribed_RNA"/>
</dbReference>
<name>A0A2P2JPM7_RHIMU</name>
<organism evidence="1">
    <name type="scientific">Rhizophora mucronata</name>
    <name type="common">Asiatic mangrove</name>
    <dbReference type="NCBI Taxonomy" id="61149"/>
    <lineage>
        <taxon>Eukaryota</taxon>
        <taxon>Viridiplantae</taxon>
        <taxon>Streptophyta</taxon>
        <taxon>Embryophyta</taxon>
        <taxon>Tracheophyta</taxon>
        <taxon>Spermatophyta</taxon>
        <taxon>Magnoliopsida</taxon>
        <taxon>eudicotyledons</taxon>
        <taxon>Gunneridae</taxon>
        <taxon>Pentapetalae</taxon>
        <taxon>rosids</taxon>
        <taxon>fabids</taxon>
        <taxon>Malpighiales</taxon>
        <taxon>Rhizophoraceae</taxon>
        <taxon>Rhizophora</taxon>
    </lineage>
</organism>
<dbReference type="AlphaFoldDB" id="A0A2P2JPM7"/>
<evidence type="ECO:0000313" key="1">
    <source>
        <dbReference type="EMBL" id="MBW95425.1"/>
    </source>
</evidence>
<proteinExistence type="predicted"/>
<reference evidence="1" key="1">
    <citation type="submission" date="2018-02" db="EMBL/GenBank/DDBJ databases">
        <title>Rhizophora mucronata_Transcriptome.</title>
        <authorList>
            <person name="Meera S.P."/>
            <person name="Sreeshan A."/>
            <person name="Augustine A."/>
        </authorList>
    </citation>
    <scope>NUCLEOTIDE SEQUENCE</scope>
    <source>
        <tissue evidence="1">Leaf</tissue>
    </source>
</reference>
<sequence>MWQKHGYQGNFSDMSCATANGSLSVEISW</sequence>
<protein>
    <submittedName>
        <fullName evidence="1">Uncharacterized protein</fullName>
    </submittedName>
</protein>